<reference evidence="2 3" key="1">
    <citation type="submission" date="2024-09" db="EMBL/GenBank/DDBJ databases">
        <authorList>
            <person name="Sun Q."/>
            <person name="Mori K."/>
        </authorList>
    </citation>
    <scope>NUCLEOTIDE SEQUENCE [LARGE SCALE GENOMIC DNA]</scope>
    <source>
        <strain evidence="2 3">CCM 7957</strain>
    </source>
</reference>
<feature type="compositionally biased region" description="Low complexity" evidence="1">
    <location>
        <begin position="146"/>
        <end position="157"/>
    </location>
</feature>
<protein>
    <submittedName>
        <fullName evidence="2">Uncharacterized protein</fullName>
    </submittedName>
</protein>
<keyword evidence="3" id="KW-1185">Reference proteome</keyword>
<dbReference type="Proteomes" id="UP001589783">
    <property type="component" value="Unassembled WGS sequence"/>
</dbReference>
<comment type="caution">
    <text evidence="2">The sequence shown here is derived from an EMBL/GenBank/DDBJ whole genome shotgun (WGS) entry which is preliminary data.</text>
</comment>
<accession>A0ABV6H9R1</accession>
<dbReference type="RefSeq" id="WP_382363909.1">
    <property type="nucleotide sequence ID" value="NZ_JBHLWV010000020.1"/>
</dbReference>
<evidence type="ECO:0000256" key="1">
    <source>
        <dbReference type="SAM" id="MobiDB-lite"/>
    </source>
</evidence>
<sequence length="157" mass="15928">MKVNGTDATVTVTAPKSNLCSTDLFRGDAKSLARQFEAVDVDDNSSGTPYEELRVNAGLPPVHVVDPEFADVTIGLQPKNSPATTTYSLASQPAGTYTAAAFCVGLKRTEDGIIGVPGSDSIHLKSFTIGGAPGVPGTPDAGGSGSLDTGSLGKLFG</sequence>
<proteinExistence type="predicted"/>
<evidence type="ECO:0000313" key="3">
    <source>
        <dbReference type="Proteomes" id="UP001589783"/>
    </source>
</evidence>
<dbReference type="EMBL" id="JBHLWV010000020">
    <property type="protein sequence ID" value="MFC0315322.1"/>
    <property type="molecule type" value="Genomic_DNA"/>
</dbReference>
<gene>
    <name evidence="2" type="ORF">ACFFJD_10740</name>
</gene>
<evidence type="ECO:0000313" key="2">
    <source>
        <dbReference type="EMBL" id="MFC0315322.1"/>
    </source>
</evidence>
<feature type="region of interest" description="Disordered" evidence="1">
    <location>
        <begin position="133"/>
        <end position="157"/>
    </location>
</feature>
<name>A0ABV6H9R1_9ACTN</name>
<organism evidence="2 3">
    <name type="scientific">Gordonia phosphorivorans</name>
    <dbReference type="NCBI Taxonomy" id="1056982"/>
    <lineage>
        <taxon>Bacteria</taxon>
        <taxon>Bacillati</taxon>
        <taxon>Actinomycetota</taxon>
        <taxon>Actinomycetes</taxon>
        <taxon>Mycobacteriales</taxon>
        <taxon>Gordoniaceae</taxon>
        <taxon>Gordonia</taxon>
    </lineage>
</organism>